<dbReference type="InterPro" id="IPR036721">
    <property type="entry name" value="RCK_C_sf"/>
</dbReference>
<reference evidence="5 6" key="1">
    <citation type="submission" date="2016-02" db="EMBL/GenBank/DDBJ databases">
        <title>Draft genome sequence of Polaribacter atrinae KACC17473.</title>
        <authorList>
            <person name="Shin S.-K."/>
            <person name="Yi H."/>
        </authorList>
    </citation>
    <scope>NUCLEOTIDE SEQUENCE [LARGE SCALE GENOMIC DNA]</scope>
    <source>
        <strain evidence="5 6">KACC 17473</strain>
    </source>
</reference>
<evidence type="ECO:0000256" key="1">
    <source>
        <dbReference type="ARBA" id="ARBA00004651"/>
    </source>
</evidence>
<feature type="transmembrane region" description="Helical" evidence="2">
    <location>
        <begin position="12"/>
        <end position="30"/>
    </location>
</feature>
<dbReference type="STRING" id="1333662.LPB303_12800"/>
<comment type="caution">
    <text evidence="5">The sequence shown here is derived from an EMBL/GenBank/DDBJ whole genome shotgun (WGS) entry which is preliminary data.</text>
</comment>
<dbReference type="Gene3D" id="3.30.70.1450">
    <property type="entry name" value="Regulator of K+ conductance, C-terminal domain"/>
    <property type="match status" value="1"/>
</dbReference>
<keyword evidence="2" id="KW-0472">Membrane</keyword>
<dbReference type="AlphaFoldDB" id="A0A176T9A7"/>
<feature type="transmembrane region" description="Helical" evidence="2">
    <location>
        <begin position="64"/>
        <end position="84"/>
    </location>
</feature>
<dbReference type="SUPFAM" id="SSF51735">
    <property type="entry name" value="NAD(P)-binding Rossmann-fold domains"/>
    <property type="match status" value="1"/>
</dbReference>
<keyword evidence="2" id="KW-1133">Transmembrane helix</keyword>
<evidence type="ECO:0000259" key="3">
    <source>
        <dbReference type="PROSITE" id="PS51201"/>
    </source>
</evidence>
<dbReference type="Pfam" id="PF02254">
    <property type="entry name" value="TrkA_N"/>
    <property type="match status" value="1"/>
</dbReference>
<feature type="domain" description="RCK C-terminal" evidence="4">
    <location>
        <begin position="249"/>
        <end position="334"/>
    </location>
</feature>
<evidence type="ECO:0000256" key="2">
    <source>
        <dbReference type="SAM" id="Phobius"/>
    </source>
</evidence>
<keyword evidence="2" id="KW-0812">Transmembrane</keyword>
<dbReference type="RefSeq" id="WP_068450807.1">
    <property type="nucleotide sequence ID" value="NZ_CAXHZY010000029.1"/>
</dbReference>
<dbReference type="GO" id="GO:0005249">
    <property type="term" value="F:voltage-gated potassium channel activity"/>
    <property type="evidence" value="ECO:0007669"/>
    <property type="project" value="InterPro"/>
</dbReference>
<dbReference type="Proteomes" id="UP000076923">
    <property type="component" value="Unassembled WGS sequence"/>
</dbReference>
<dbReference type="InterPro" id="IPR013099">
    <property type="entry name" value="K_chnl_dom"/>
</dbReference>
<dbReference type="Gene3D" id="1.10.287.70">
    <property type="match status" value="1"/>
</dbReference>
<dbReference type="InterPro" id="IPR006037">
    <property type="entry name" value="RCK_C"/>
</dbReference>
<dbReference type="PROSITE" id="PS51202">
    <property type="entry name" value="RCK_C"/>
    <property type="match status" value="1"/>
</dbReference>
<dbReference type="OrthoDB" id="9781411at2"/>
<sequence length="334" mass="36993">MKINVLESKINKTLFLVITILSLGTIGYMVLSHYSFIDALYMTVITVTTVGFGELRPFSPEEKVFTIFLILTSITVFGYAVSAFSEYLVSGRLFEHFKHRKVEKKIASLKGHTIVCGYGRNGKQAILKLKNYNKDFVVVEKSKERIEILDAAGVLNINGDATLDETLLRAGIEKASFLITALPSDANNLFVVLTVSQLNKECKVISRASNESSYSKLKIAGASNVIMPDKLGGDHMASLVTTPDVIEFVDRLTIEGETTANLEEIAVDDLPEKYINKTLLDLDLRKKTGCTVIGFIGPNKEYIINPEADCLLIKGSHLIVLGRPNQIIKLRQLF</sequence>
<dbReference type="GO" id="GO:0005886">
    <property type="term" value="C:plasma membrane"/>
    <property type="evidence" value="ECO:0007669"/>
    <property type="project" value="UniProtKB-SubCell"/>
</dbReference>
<dbReference type="PRINTS" id="PR01463">
    <property type="entry name" value="EAGCHANLFMLY"/>
</dbReference>
<dbReference type="Gene3D" id="3.40.50.720">
    <property type="entry name" value="NAD(P)-binding Rossmann-like Domain"/>
    <property type="match status" value="1"/>
</dbReference>
<feature type="domain" description="RCK N-terminal" evidence="3">
    <location>
        <begin position="110"/>
        <end position="227"/>
    </location>
</feature>
<dbReference type="EMBL" id="LVWE01000050">
    <property type="protein sequence ID" value="OAD44508.1"/>
    <property type="molecule type" value="Genomic_DNA"/>
</dbReference>
<dbReference type="SUPFAM" id="SSF116726">
    <property type="entry name" value="TrkA C-terminal domain-like"/>
    <property type="match status" value="1"/>
</dbReference>
<dbReference type="Pfam" id="PF07885">
    <property type="entry name" value="Ion_trans_2"/>
    <property type="match status" value="1"/>
</dbReference>
<accession>A0A176T9A7</accession>
<dbReference type="InterPro" id="IPR050721">
    <property type="entry name" value="Trk_Ktr_HKT_K-transport"/>
</dbReference>
<proteinExistence type="predicted"/>
<keyword evidence="6" id="KW-1185">Reference proteome</keyword>
<evidence type="ECO:0000259" key="4">
    <source>
        <dbReference type="PROSITE" id="PS51202"/>
    </source>
</evidence>
<dbReference type="Pfam" id="PF02080">
    <property type="entry name" value="TrkA_C"/>
    <property type="match status" value="1"/>
</dbReference>
<dbReference type="SUPFAM" id="SSF81324">
    <property type="entry name" value="Voltage-gated potassium channels"/>
    <property type="match status" value="1"/>
</dbReference>
<dbReference type="PROSITE" id="PS51201">
    <property type="entry name" value="RCK_N"/>
    <property type="match status" value="1"/>
</dbReference>
<dbReference type="PANTHER" id="PTHR43833">
    <property type="entry name" value="POTASSIUM CHANNEL PROTEIN 2-RELATED-RELATED"/>
    <property type="match status" value="1"/>
</dbReference>
<evidence type="ECO:0000313" key="5">
    <source>
        <dbReference type="EMBL" id="OAD44508.1"/>
    </source>
</evidence>
<dbReference type="PANTHER" id="PTHR43833:SF9">
    <property type="entry name" value="POTASSIUM CHANNEL PROTEIN YUGO-RELATED"/>
    <property type="match status" value="1"/>
</dbReference>
<dbReference type="InterPro" id="IPR003148">
    <property type="entry name" value="RCK_N"/>
</dbReference>
<dbReference type="InterPro" id="IPR003938">
    <property type="entry name" value="K_chnl_volt-dep_EAG/ELK/ERG"/>
</dbReference>
<gene>
    <name evidence="5" type="ORF">LPB303_12800</name>
</gene>
<feature type="transmembrane region" description="Helical" evidence="2">
    <location>
        <begin position="36"/>
        <end position="52"/>
    </location>
</feature>
<organism evidence="5 6">
    <name type="scientific">Polaribacter atrinae</name>
    <dbReference type="NCBI Taxonomy" id="1333662"/>
    <lineage>
        <taxon>Bacteria</taxon>
        <taxon>Pseudomonadati</taxon>
        <taxon>Bacteroidota</taxon>
        <taxon>Flavobacteriia</taxon>
        <taxon>Flavobacteriales</taxon>
        <taxon>Flavobacteriaceae</taxon>
    </lineage>
</organism>
<evidence type="ECO:0000313" key="6">
    <source>
        <dbReference type="Proteomes" id="UP000076923"/>
    </source>
</evidence>
<dbReference type="InterPro" id="IPR036291">
    <property type="entry name" value="NAD(P)-bd_dom_sf"/>
</dbReference>
<name>A0A176T9A7_9FLAO</name>
<comment type="subcellular location">
    <subcellularLocation>
        <location evidence="1">Cell membrane</location>
        <topology evidence="1">Multi-pass membrane protein</topology>
    </subcellularLocation>
</comment>
<protein>
    <submittedName>
        <fullName evidence="5">Potassium transporter TrkA</fullName>
    </submittedName>
</protein>